<evidence type="ECO:0000256" key="2">
    <source>
        <dbReference type="ARBA" id="ARBA00004651"/>
    </source>
</evidence>
<dbReference type="SUPFAM" id="SSF158472">
    <property type="entry name" value="HAMP domain-like"/>
    <property type="match status" value="1"/>
</dbReference>
<reference evidence="19" key="1">
    <citation type="submission" date="2022-12" db="EMBL/GenBank/DDBJ databases">
        <title>Peptostreptococcus.</title>
        <authorList>
            <person name="Lee S.H."/>
        </authorList>
    </citation>
    <scope>NUCLEOTIDE SEQUENCE</scope>
    <source>
        <strain evidence="19">CBA3647</strain>
    </source>
</reference>
<dbReference type="SUPFAM" id="SSF47384">
    <property type="entry name" value="Homodimeric domain of signal transducing histidine kinase"/>
    <property type="match status" value="1"/>
</dbReference>
<dbReference type="Pfam" id="PF00512">
    <property type="entry name" value="HisKA"/>
    <property type="match status" value="1"/>
</dbReference>
<keyword evidence="10" id="KW-0067">ATP-binding</keyword>
<keyword evidence="11 16" id="KW-1133">Transmembrane helix</keyword>
<dbReference type="SMART" id="SM00387">
    <property type="entry name" value="HATPase_c"/>
    <property type="match status" value="1"/>
</dbReference>
<evidence type="ECO:0000256" key="8">
    <source>
        <dbReference type="ARBA" id="ARBA00022741"/>
    </source>
</evidence>
<dbReference type="InterPro" id="IPR003660">
    <property type="entry name" value="HAMP_dom"/>
</dbReference>
<name>A0ABY7JQW9_9FIRM</name>
<dbReference type="EC" id="2.7.13.3" evidence="3"/>
<feature type="compositionally biased region" description="Low complexity" evidence="15">
    <location>
        <begin position="71"/>
        <end position="82"/>
    </location>
</feature>
<comment type="catalytic activity">
    <reaction evidence="1">
        <text>ATP + protein L-histidine = ADP + protein N-phospho-L-histidine.</text>
        <dbReference type="EC" id="2.7.13.3"/>
    </reaction>
</comment>
<evidence type="ECO:0000256" key="12">
    <source>
        <dbReference type="ARBA" id="ARBA00023012"/>
    </source>
</evidence>
<feature type="domain" description="Histidine kinase" evidence="17">
    <location>
        <begin position="285"/>
        <end position="499"/>
    </location>
</feature>
<dbReference type="InterPro" id="IPR036890">
    <property type="entry name" value="HATPase_C_sf"/>
</dbReference>
<keyword evidence="9 19" id="KW-0418">Kinase</keyword>
<evidence type="ECO:0000256" key="13">
    <source>
        <dbReference type="ARBA" id="ARBA00023136"/>
    </source>
</evidence>
<dbReference type="InterPro" id="IPR003661">
    <property type="entry name" value="HisK_dim/P_dom"/>
</dbReference>
<evidence type="ECO:0000256" key="10">
    <source>
        <dbReference type="ARBA" id="ARBA00022840"/>
    </source>
</evidence>
<dbReference type="Gene3D" id="1.10.287.130">
    <property type="match status" value="1"/>
</dbReference>
<dbReference type="EMBL" id="CP114052">
    <property type="protein sequence ID" value="WAW15544.1"/>
    <property type="molecule type" value="Genomic_DNA"/>
</dbReference>
<organism evidence="19 20">
    <name type="scientific">Peptostreptococcus equinus</name>
    <dbReference type="NCBI Taxonomy" id="3003601"/>
    <lineage>
        <taxon>Bacteria</taxon>
        <taxon>Bacillati</taxon>
        <taxon>Bacillota</taxon>
        <taxon>Clostridia</taxon>
        <taxon>Peptostreptococcales</taxon>
        <taxon>Peptostreptococcaceae</taxon>
        <taxon>Peptostreptococcus</taxon>
    </lineage>
</organism>
<dbReference type="InterPro" id="IPR003594">
    <property type="entry name" value="HATPase_dom"/>
</dbReference>
<dbReference type="InterPro" id="IPR005467">
    <property type="entry name" value="His_kinase_dom"/>
</dbReference>
<feature type="region of interest" description="Disordered" evidence="15">
    <location>
        <begin position="66"/>
        <end position="88"/>
    </location>
</feature>
<feature type="transmembrane region" description="Helical" evidence="16">
    <location>
        <begin position="9"/>
        <end position="31"/>
    </location>
</feature>
<evidence type="ECO:0000313" key="20">
    <source>
        <dbReference type="Proteomes" id="UP001164187"/>
    </source>
</evidence>
<keyword evidence="20" id="KW-1185">Reference proteome</keyword>
<dbReference type="PANTHER" id="PTHR45528">
    <property type="entry name" value="SENSOR HISTIDINE KINASE CPXA"/>
    <property type="match status" value="1"/>
</dbReference>
<dbReference type="SUPFAM" id="SSF55874">
    <property type="entry name" value="ATPase domain of HSP90 chaperone/DNA topoisomerase II/histidine kinase"/>
    <property type="match status" value="1"/>
</dbReference>
<dbReference type="PROSITE" id="PS50109">
    <property type="entry name" value="HIS_KIN"/>
    <property type="match status" value="1"/>
</dbReference>
<evidence type="ECO:0000256" key="9">
    <source>
        <dbReference type="ARBA" id="ARBA00022777"/>
    </source>
</evidence>
<protein>
    <recommendedName>
        <fullName evidence="3">histidine kinase</fullName>
        <ecNumber evidence="3">2.7.13.3</ecNumber>
    </recommendedName>
</protein>
<evidence type="ECO:0000256" key="16">
    <source>
        <dbReference type="SAM" id="Phobius"/>
    </source>
</evidence>
<evidence type="ECO:0000256" key="4">
    <source>
        <dbReference type="ARBA" id="ARBA00022475"/>
    </source>
</evidence>
<dbReference type="SMART" id="SM00388">
    <property type="entry name" value="HisKA"/>
    <property type="match status" value="1"/>
</dbReference>
<feature type="coiled-coil region" evidence="14">
    <location>
        <begin position="251"/>
        <end position="278"/>
    </location>
</feature>
<dbReference type="GO" id="GO:0016301">
    <property type="term" value="F:kinase activity"/>
    <property type="evidence" value="ECO:0007669"/>
    <property type="project" value="UniProtKB-KW"/>
</dbReference>
<dbReference type="InterPro" id="IPR036097">
    <property type="entry name" value="HisK_dim/P_sf"/>
</dbReference>
<accession>A0ABY7JQW9</accession>
<gene>
    <name evidence="19" type="ORF">O0R46_03625</name>
</gene>
<dbReference type="Proteomes" id="UP001164187">
    <property type="component" value="Chromosome"/>
</dbReference>
<keyword evidence="14" id="KW-0175">Coiled coil</keyword>
<evidence type="ECO:0000259" key="17">
    <source>
        <dbReference type="PROSITE" id="PS50109"/>
    </source>
</evidence>
<evidence type="ECO:0000256" key="3">
    <source>
        <dbReference type="ARBA" id="ARBA00012438"/>
    </source>
</evidence>
<evidence type="ECO:0000256" key="15">
    <source>
        <dbReference type="SAM" id="MobiDB-lite"/>
    </source>
</evidence>
<dbReference type="CDD" id="cd00075">
    <property type="entry name" value="HATPase"/>
    <property type="match status" value="1"/>
</dbReference>
<evidence type="ECO:0000256" key="1">
    <source>
        <dbReference type="ARBA" id="ARBA00000085"/>
    </source>
</evidence>
<dbReference type="Gene3D" id="3.30.565.10">
    <property type="entry name" value="Histidine kinase-like ATPase, C-terminal domain"/>
    <property type="match status" value="1"/>
</dbReference>
<keyword evidence="7 16" id="KW-0812">Transmembrane</keyword>
<sequence length="501" mass="56930">MNSKITRKLVLYFLTILLLFSLVSGVLFFLLGKKSIEESSTKYLEDRGKRIALFISNIMEENSIEESNRLNQNKSKSSNGNNREYRPRKSLGNKYLKWVNELLETDIKIVSKSDKSIEVATGKKAIYYESLNKDDKKIVNNAFEGKISHVNKSSIWDNSIDLTLAAPVRNNGKIISVILIDEKNSLTHEFLETASKIFVMASIVGAILVALLAIIFANRFISPLKKLDKTTDELIKGNYKVTSNIDQDDEIGNLASKLDNLAQRLEEARIQSESISQMKDDFISSMSHELKTPVTVLKASLEALNSGIISDPGQVDEYHHILFNEIGFLEKLINDLMELNILKNNKFQMNKEEINILEVLNDSIRSQSLLAREKNIVIEKEYKDSILMFNGDYTRIRQLFITIINNAIKYSNEGSNINIKETINSNIAVISVDNIGQSIEKSDIDHIFEPFYRDKKTDKKGFGLGLAIAKEIADKHNIKILVKRNNQKTIFELAFVINHMI</sequence>
<dbReference type="Gene3D" id="6.10.340.10">
    <property type="match status" value="1"/>
</dbReference>
<dbReference type="PANTHER" id="PTHR45528:SF1">
    <property type="entry name" value="SENSOR HISTIDINE KINASE CPXA"/>
    <property type="match status" value="1"/>
</dbReference>
<dbReference type="PRINTS" id="PR00344">
    <property type="entry name" value="BCTRLSENSOR"/>
</dbReference>
<proteinExistence type="predicted"/>
<dbReference type="CDD" id="cd06225">
    <property type="entry name" value="HAMP"/>
    <property type="match status" value="1"/>
</dbReference>
<keyword evidence="8" id="KW-0547">Nucleotide-binding</keyword>
<comment type="subcellular location">
    <subcellularLocation>
        <location evidence="2">Cell membrane</location>
        <topology evidence="2">Multi-pass membrane protein</topology>
    </subcellularLocation>
</comment>
<evidence type="ECO:0000313" key="19">
    <source>
        <dbReference type="EMBL" id="WAW15544.1"/>
    </source>
</evidence>
<dbReference type="RefSeq" id="WP_269312217.1">
    <property type="nucleotide sequence ID" value="NZ_CP114052.1"/>
</dbReference>
<feature type="transmembrane region" description="Helical" evidence="16">
    <location>
        <begin position="197"/>
        <end position="217"/>
    </location>
</feature>
<dbReference type="InterPro" id="IPR050398">
    <property type="entry name" value="HssS/ArlS-like"/>
</dbReference>
<evidence type="ECO:0000256" key="6">
    <source>
        <dbReference type="ARBA" id="ARBA00022679"/>
    </source>
</evidence>
<keyword evidence="5" id="KW-0597">Phosphoprotein</keyword>
<evidence type="ECO:0000256" key="14">
    <source>
        <dbReference type="SAM" id="Coils"/>
    </source>
</evidence>
<dbReference type="Pfam" id="PF02518">
    <property type="entry name" value="HATPase_c"/>
    <property type="match status" value="1"/>
</dbReference>
<evidence type="ECO:0000256" key="11">
    <source>
        <dbReference type="ARBA" id="ARBA00022989"/>
    </source>
</evidence>
<keyword evidence="6" id="KW-0808">Transferase</keyword>
<keyword evidence="12" id="KW-0902">Two-component regulatory system</keyword>
<dbReference type="CDD" id="cd00082">
    <property type="entry name" value="HisKA"/>
    <property type="match status" value="1"/>
</dbReference>
<evidence type="ECO:0000256" key="5">
    <source>
        <dbReference type="ARBA" id="ARBA00022553"/>
    </source>
</evidence>
<dbReference type="PROSITE" id="PS50885">
    <property type="entry name" value="HAMP"/>
    <property type="match status" value="1"/>
</dbReference>
<keyword evidence="13 16" id="KW-0472">Membrane</keyword>
<feature type="domain" description="HAMP" evidence="18">
    <location>
        <begin position="218"/>
        <end position="270"/>
    </location>
</feature>
<evidence type="ECO:0000256" key="7">
    <source>
        <dbReference type="ARBA" id="ARBA00022692"/>
    </source>
</evidence>
<evidence type="ECO:0000259" key="18">
    <source>
        <dbReference type="PROSITE" id="PS50885"/>
    </source>
</evidence>
<dbReference type="InterPro" id="IPR004358">
    <property type="entry name" value="Sig_transdc_His_kin-like_C"/>
</dbReference>
<keyword evidence="4" id="KW-1003">Cell membrane</keyword>